<reference evidence="3" key="1">
    <citation type="journal article" date="2019" name="Int. J. Syst. Evol. Microbiol.">
        <title>The Global Catalogue of Microorganisms (GCM) 10K type strain sequencing project: providing services to taxonomists for standard genome sequencing and annotation.</title>
        <authorList>
            <consortium name="The Broad Institute Genomics Platform"/>
            <consortium name="The Broad Institute Genome Sequencing Center for Infectious Disease"/>
            <person name="Wu L."/>
            <person name="Ma J."/>
        </authorList>
    </citation>
    <scope>NUCLEOTIDE SEQUENCE [LARGE SCALE GENOMIC DNA]</scope>
    <source>
        <strain evidence="3">JCM 18055</strain>
    </source>
</reference>
<dbReference type="EMBL" id="BAABIC010000002">
    <property type="protein sequence ID" value="GAA4676393.1"/>
    <property type="molecule type" value="Genomic_DNA"/>
</dbReference>
<dbReference type="InterPro" id="IPR013589">
    <property type="entry name" value="Bac_transglu_N"/>
</dbReference>
<keyword evidence="3" id="KW-1185">Reference proteome</keyword>
<dbReference type="Pfam" id="PF08379">
    <property type="entry name" value="Bact_transglu_N"/>
    <property type="match status" value="1"/>
</dbReference>
<evidence type="ECO:0000313" key="2">
    <source>
        <dbReference type="EMBL" id="GAA4676393.1"/>
    </source>
</evidence>
<proteinExistence type="predicted"/>
<dbReference type="Proteomes" id="UP001500325">
    <property type="component" value="Unassembled WGS sequence"/>
</dbReference>
<evidence type="ECO:0000313" key="3">
    <source>
        <dbReference type="Proteomes" id="UP001500325"/>
    </source>
</evidence>
<feature type="domain" description="Transglutaminase-like" evidence="1">
    <location>
        <begin position="168"/>
        <end position="235"/>
    </location>
</feature>
<dbReference type="RefSeq" id="WP_345378124.1">
    <property type="nucleotide sequence ID" value="NZ_BAABIC010000002.1"/>
</dbReference>
<name>A0ABP8VZF7_9PSEU</name>
<sequence>MGWRIRVVHETGYKYSSPVHETYNEVRLTPRSDSHQNVIVSRVETVPATRAYRYEDYWGTQVTAFDLHAPHTELVVTGTSVVETGDETAPVHGATWEDLASEAVRDRYTEMLEFTEYVGRDAELARLAKSLKRGKDPADAVLAACERVRDTMTYQAGTTGVHTSATEAWQAGKGVCQDYAHLTLVLLREMGIPARYVSGYLLPRQDVEVGETVSGQSHAWIEARTGGWWGFDPTNGIPIGHRHVWVAVGRDYADVSPLKGIYSGGTAEALDVSVHMTRLA</sequence>
<dbReference type="Gene3D" id="3.10.620.30">
    <property type="match status" value="1"/>
</dbReference>
<dbReference type="PANTHER" id="PTHR33490:SF6">
    <property type="entry name" value="SLL1049 PROTEIN"/>
    <property type="match status" value="1"/>
</dbReference>
<dbReference type="SUPFAM" id="SSF54001">
    <property type="entry name" value="Cysteine proteinases"/>
    <property type="match status" value="1"/>
</dbReference>
<evidence type="ECO:0000259" key="1">
    <source>
        <dbReference type="SMART" id="SM00460"/>
    </source>
</evidence>
<organism evidence="2 3">
    <name type="scientific">Pseudonocardia yuanmonensis</name>
    <dbReference type="NCBI Taxonomy" id="1095914"/>
    <lineage>
        <taxon>Bacteria</taxon>
        <taxon>Bacillati</taxon>
        <taxon>Actinomycetota</taxon>
        <taxon>Actinomycetes</taxon>
        <taxon>Pseudonocardiales</taxon>
        <taxon>Pseudonocardiaceae</taxon>
        <taxon>Pseudonocardia</taxon>
    </lineage>
</organism>
<gene>
    <name evidence="2" type="ORF">GCM10023215_05820</name>
</gene>
<dbReference type="InterPro" id="IPR002931">
    <property type="entry name" value="Transglutaminase-like"/>
</dbReference>
<dbReference type="Pfam" id="PF01841">
    <property type="entry name" value="Transglut_core"/>
    <property type="match status" value="1"/>
</dbReference>
<accession>A0ABP8VZF7</accession>
<dbReference type="SMART" id="SM00460">
    <property type="entry name" value="TGc"/>
    <property type="match status" value="1"/>
</dbReference>
<protein>
    <submittedName>
        <fullName evidence="2">Transglutaminase family protein</fullName>
    </submittedName>
</protein>
<dbReference type="InterPro" id="IPR038765">
    <property type="entry name" value="Papain-like_cys_pep_sf"/>
</dbReference>
<dbReference type="PANTHER" id="PTHR33490">
    <property type="entry name" value="BLR5614 PROTEIN-RELATED"/>
    <property type="match status" value="1"/>
</dbReference>
<comment type="caution">
    <text evidence="2">The sequence shown here is derived from an EMBL/GenBank/DDBJ whole genome shotgun (WGS) entry which is preliminary data.</text>
</comment>